<name>A0A2P8FET4_9RHOB</name>
<dbReference type="RefSeq" id="WP_106608229.1">
    <property type="nucleotide sequence ID" value="NZ_PYGJ01000004.1"/>
</dbReference>
<evidence type="ECO:0000313" key="2">
    <source>
        <dbReference type="EMBL" id="PSL20231.1"/>
    </source>
</evidence>
<reference evidence="2 3" key="1">
    <citation type="submission" date="2018-03" db="EMBL/GenBank/DDBJ databases">
        <title>Genomic Encyclopedia of Archaeal and Bacterial Type Strains, Phase II (KMG-II): from individual species to whole genera.</title>
        <authorList>
            <person name="Goeker M."/>
        </authorList>
    </citation>
    <scope>NUCLEOTIDE SEQUENCE [LARGE SCALE GENOMIC DNA]</scope>
    <source>
        <strain evidence="2 3">DSM 100673</strain>
    </source>
</reference>
<keyword evidence="1" id="KW-0472">Membrane</keyword>
<protein>
    <submittedName>
        <fullName evidence="2">Uncharacterized protein</fullName>
    </submittedName>
</protein>
<proteinExistence type="predicted"/>
<dbReference type="AlphaFoldDB" id="A0A2P8FET4"/>
<dbReference type="Proteomes" id="UP000240418">
    <property type="component" value="Unassembled WGS sequence"/>
</dbReference>
<keyword evidence="1" id="KW-1133">Transmembrane helix</keyword>
<dbReference type="EMBL" id="PYGJ01000004">
    <property type="protein sequence ID" value="PSL20231.1"/>
    <property type="molecule type" value="Genomic_DNA"/>
</dbReference>
<feature type="transmembrane region" description="Helical" evidence="1">
    <location>
        <begin position="40"/>
        <end position="57"/>
    </location>
</feature>
<sequence>MIVLVIANFGAVDDVTGDCIDAACATGAIIGGGALAVGGWFVWFLGTIILGILMFATRGKLVTYEVKQ</sequence>
<accession>A0A2P8FET4</accession>
<comment type="caution">
    <text evidence="2">The sequence shown here is derived from an EMBL/GenBank/DDBJ whole genome shotgun (WGS) entry which is preliminary data.</text>
</comment>
<keyword evidence="1" id="KW-0812">Transmembrane</keyword>
<evidence type="ECO:0000256" key="1">
    <source>
        <dbReference type="SAM" id="Phobius"/>
    </source>
</evidence>
<organism evidence="2 3">
    <name type="scientific">Shimia abyssi</name>
    <dbReference type="NCBI Taxonomy" id="1662395"/>
    <lineage>
        <taxon>Bacteria</taxon>
        <taxon>Pseudomonadati</taxon>
        <taxon>Pseudomonadota</taxon>
        <taxon>Alphaproteobacteria</taxon>
        <taxon>Rhodobacterales</taxon>
        <taxon>Roseobacteraceae</taxon>
    </lineage>
</organism>
<evidence type="ECO:0000313" key="3">
    <source>
        <dbReference type="Proteomes" id="UP000240418"/>
    </source>
</evidence>
<gene>
    <name evidence="2" type="ORF">CLV88_104292</name>
</gene>
<keyword evidence="3" id="KW-1185">Reference proteome</keyword>